<dbReference type="EMBL" id="WIXP02000014">
    <property type="protein sequence ID" value="KAF6199857.1"/>
    <property type="molecule type" value="Genomic_DNA"/>
</dbReference>
<keyword evidence="2" id="KW-1185">Reference proteome</keyword>
<accession>A0A8S9WT68</accession>
<dbReference type="Proteomes" id="UP000466442">
    <property type="component" value="Unassembled WGS sequence"/>
</dbReference>
<reference evidence="1" key="1">
    <citation type="journal article" date="2021" name="Mol. Ecol. Resour.">
        <title>Apolygus lucorum genome provides insights into omnivorousness and mesophyll feeding.</title>
        <authorList>
            <person name="Liu Y."/>
            <person name="Liu H."/>
            <person name="Wang H."/>
            <person name="Huang T."/>
            <person name="Liu B."/>
            <person name="Yang B."/>
            <person name="Yin L."/>
            <person name="Li B."/>
            <person name="Zhang Y."/>
            <person name="Zhang S."/>
            <person name="Jiang F."/>
            <person name="Zhang X."/>
            <person name="Ren Y."/>
            <person name="Wang B."/>
            <person name="Wang S."/>
            <person name="Lu Y."/>
            <person name="Wu K."/>
            <person name="Fan W."/>
            <person name="Wang G."/>
        </authorList>
    </citation>
    <scope>NUCLEOTIDE SEQUENCE</scope>
    <source>
        <strain evidence="1">12Hb</strain>
    </source>
</reference>
<evidence type="ECO:0000313" key="1">
    <source>
        <dbReference type="EMBL" id="KAF6199857.1"/>
    </source>
</evidence>
<comment type="caution">
    <text evidence="1">The sequence shown here is derived from an EMBL/GenBank/DDBJ whole genome shotgun (WGS) entry which is preliminary data.</text>
</comment>
<dbReference type="AlphaFoldDB" id="A0A8S9WT68"/>
<gene>
    <name evidence="1" type="ORF">GE061_006155</name>
</gene>
<sequence length="142" mass="16663">MRRKGEVRRLNCRNPPPGALASLRVRNIQERLRPRCCASQFPSIRDVLISPSSSRGQIPFYRSRLAFFFQRNFLRHPFLTVFHFRILLPVYRNLCDVPLVKWIQCGRSRDITVRAARVDHHHKQPETHGVKMGPDWLGGPWP</sequence>
<organism evidence="1 2">
    <name type="scientific">Apolygus lucorum</name>
    <name type="common">Small green plant bug</name>
    <name type="synonym">Lygocoris lucorum</name>
    <dbReference type="NCBI Taxonomy" id="248454"/>
    <lineage>
        <taxon>Eukaryota</taxon>
        <taxon>Metazoa</taxon>
        <taxon>Ecdysozoa</taxon>
        <taxon>Arthropoda</taxon>
        <taxon>Hexapoda</taxon>
        <taxon>Insecta</taxon>
        <taxon>Pterygota</taxon>
        <taxon>Neoptera</taxon>
        <taxon>Paraneoptera</taxon>
        <taxon>Hemiptera</taxon>
        <taxon>Heteroptera</taxon>
        <taxon>Panheteroptera</taxon>
        <taxon>Cimicomorpha</taxon>
        <taxon>Miridae</taxon>
        <taxon>Mirini</taxon>
        <taxon>Apolygus</taxon>
    </lineage>
</organism>
<protein>
    <submittedName>
        <fullName evidence="1">Uncharacterized protein</fullName>
    </submittedName>
</protein>
<proteinExistence type="predicted"/>
<name>A0A8S9WT68_APOLU</name>
<evidence type="ECO:0000313" key="2">
    <source>
        <dbReference type="Proteomes" id="UP000466442"/>
    </source>
</evidence>